<dbReference type="InterPro" id="IPR036691">
    <property type="entry name" value="Endo/exonu/phosph_ase_sf"/>
</dbReference>
<dbReference type="EMBL" id="JBJUIK010000009">
    <property type="protein sequence ID" value="KAL3518934.1"/>
    <property type="molecule type" value="Genomic_DNA"/>
</dbReference>
<sequence length="105" mass="12260">MLWSKLNALHVDLRNQPCMLIGDFNIIRRCNEKIEGAGFKFNAMEDFSNCIDDLDIDNLPAQGIFLIWCNLREDGVHMYCKLDRIMVNESWLQTFSQVESEFLTP</sequence>
<accession>A0ABD2ZIF5</accession>
<evidence type="ECO:0000313" key="2">
    <source>
        <dbReference type="Proteomes" id="UP001630127"/>
    </source>
</evidence>
<dbReference type="Gene3D" id="3.60.10.10">
    <property type="entry name" value="Endonuclease/exonuclease/phosphatase"/>
    <property type="match status" value="1"/>
</dbReference>
<reference evidence="1 2" key="1">
    <citation type="submission" date="2024-11" db="EMBL/GenBank/DDBJ databases">
        <title>A near-complete genome assembly of Cinchona calisaya.</title>
        <authorList>
            <person name="Lian D.C."/>
            <person name="Zhao X.W."/>
            <person name="Wei L."/>
        </authorList>
    </citation>
    <scope>NUCLEOTIDE SEQUENCE [LARGE SCALE GENOMIC DNA]</scope>
    <source>
        <tissue evidence="1">Nenye</tissue>
    </source>
</reference>
<dbReference type="SUPFAM" id="SSF56219">
    <property type="entry name" value="DNase I-like"/>
    <property type="match status" value="1"/>
</dbReference>
<dbReference type="PANTHER" id="PTHR33710:SF64">
    <property type="entry name" value="ENDONUCLEASE_EXONUCLEASE_PHOSPHATASE DOMAIN-CONTAINING PROTEIN"/>
    <property type="match status" value="1"/>
</dbReference>
<keyword evidence="2" id="KW-1185">Reference proteome</keyword>
<protein>
    <submittedName>
        <fullName evidence="1">Uncharacterized protein</fullName>
    </submittedName>
</protein>
<proteinExistence type="predicted"/>
<organism evidence="1 2">
    <name type="scientific">Cinchona calisaya</name>
    <dbReference type="NCBI Taxonomy" id="153742"/>
    <lineage>
        <taxon>Eukaryota</taxon>
        <taxon>Viridiplantae</taxon>
        <taxon>Streptophyta</taxon>
        <taxon>Embryophyta</taxon>
        <taxon>Tracheophyta</taxon>
        <taxon>Spermatophyta</taxon>
        <taxon>Magnoliopsida</taxon>
        <taxon>eudicotyledons</taxon>
        <taxon>Gunneridae</taxon>
        <taxon>Pentapetalae</taxon>
        <taxon>asterids</taxon>
        <taxon>lamiids</taxon>
        <taxon>Gentianales</taxon>
        <taxon>Rubiaceae</taxon>
        <taxon>Cinchonoideae</taxon>
        <taxon>Cinchoneae</taxon>
        <taxon>Cinchona</taxon>
    </lineage>
</organism>
<dbReference type="Proteomes" id="UP001630127">
    <property type="component" value="Unassembled WGS sequence"/>
</dbReference>
<dbReference type="PANTHER" id="PTHR33710">
    <property type="entry name" value="BNAC02G09200D PROTEIN"/>
    <property type="match status" value="1"/>
</dbReference>
<evidence type="ECO:0000313" key="1">
    <source>
        <dbReference type="EMBL" id="KAL3518934.1"/>
    </source>
</evidence>
<comment type="caution">
    <text evidence="1">The sequence shown here is derived from an EMBL/GenBank/DDBJ whole genome shotgun (WGS) entry which is preliminary data.</text>
</comment>
<name>A0ABD2ZIF5_9GENT</name>
<dbReference type="AlphaFoldDB" id="A0ABD2ZIF5"/>
<gene>
    <name evidence="1" type="ORF">ACH5RR_021523</name>
</gene>